<name>A0ABQ4B9H2_9ACTN</name>
<gene>
    <name evidence="1" type="ORF">Apa02nite_034000</name>
</gene>
<dbReference type="EMBL" id="BOMS01000046">
    <property type="protein sequence ID" value="GIE67292.1"/>
    <property type="molecule type" value="Genomic_DNA"/>
</dbReference>
<dbReference type="RefSeq" id="WP_203825812.1">
    <property type="nucleotide sequence ID" value="NZ_BAAATY010000014.1"/>
</dbReference>
<keyword evidence="2" id="KW-1185">Reference proteome</keyword>
<proteinExistence type="predicted"/>
<protein>
    <recommendedName>
        <fullName evidence="3">SUKH-4 immunity protein of toxin-antitoxin system</fullName>
    </recommendedName>
</protein>
<dbReference type="Proteomes" id="UP000624709">
    <property type="component" value="Unassembled WGS sequence"/>
</dbReference>
<sequence>MNPDLRELIEELRTDLEADQPASLSWAQIDAGAPDARIPADVPEPVRDLLAVADGVLAGAFDLAGTAHIAYRQAMLADMPAFTGVGATPAAWYFLGTLMEEPVLLRRDTGAVWWFPQTSGDPYYAREEFEELMPNLEYFLAYYVFGPGYADVGFEDDEWWGFLDEHDLTTVPGEGDEDEEGGA</sequence>
<accession>A0ABQ4B9H2</accession>
<comment type="caution">
    <text evidence="1">The sequence shown here is derived from an EMBL/GenBank/DDBJ whole genome shotgun (WGS) entry which is preliminary data.</text>
</comment>
<evidence type="ECO:0000313" key="1">
    <source>
        <dbReference type="EMBL" id="GIE67292.1"/>
    </source>
</evidence>
<evidence type="ECO:0008006" key="3">
    <source>
        <dbReference type="Google" id="ProtNLM"/>
    </source>
</evidence>
<reference evidence="1 2" key="1">
    <citation type="submission" date="2021-01" db="EMBL/GenBank/DDBJ databases">
        <title>Whole genome shotgun sequence of Actinoplanes palleronii NBRC 14916.</title>
        <authorList>
            <person name="Komaki H."/>
            <person name="Tamura T."/>
        </authorList>
    </citation>
    <scope>NUCLEOTIDE SEQUENCE [LARGE SCALE GENOMIC DNA]</scope>
    <source>
        <strain evidence="1 2">NBRC 14916</strain>
    </source>
</reference>
<organism evidence="1 2">
    <name type="scientific">Actinoplanes palleronii</name>
    <dbReference type="NCBI Taxonomy" id="113570"/>
    <lineage>
        <taxon>Bacteria</taxon>
        <taxon>Bacillati</taxon>
        <taxon>Actinomycetota</taxon>
        <taxon>Actinomycetes</taxon>
        <taxon>Micromonosporales</taxon>
        <taxon>Micromonosporaceae</taxon>
        <taxon>Actinoplanes</taxon>
    </lineage>
</organism>
<evidence type="ECO:0000313" key="2">
    <source>
        <dbReference type="Proteomes" id="UP000624709"/>
    </source>
</evidence>